<dbReference type="AlphaFoldDB" id="K9WGB1"/>
<keyword evidence="1" id="KW-0808">Transferase</keyword>
<keyword evidence="2" id="KW-0378">Hydrolase</keyword>
<organism evidence="6 7">
    <name type="scientific">Allocoleopsis franciscana PCC 7113</name>
    <dbReference type="NCBI Taxonomy" id="1173027"/>
    <lineage>
        <taxon>Bacteria</taxon>
        <taxon>Bacillati</taxon>
        <taxon>Cyanobacteriota</taxon>
        <taxon>Cyanophyceae</taxon>
        <taxon>Coleofasciculales</taxon>
        <taxon>Coleofasciculaceae</taxon>
        <taxon>Allocoleopsis</taxon>
        <taxon>Allocoleopsis franciscana</taxon>
    </lineage>
</organism>
<protein>
    <submittedName>
        <fullName evidence="6">Phage shock protein A (IM30), suppresses sigma54-dependent transcription</fullName>
    </submittedName>
</protein>
<name>K9WGB1_9CYAN</name>
<reference evidence="6 7" key="1">
    <citation type="submission" date="2012-06" db="EMBL/GenBank/DDBJ databases">
        <title>Finished chromosome of genome of Microcoleus sp. PCC 7113.</title>
        <authorList>
            <consortium name="US DOE Joint Genome Institute"/>
            <person name="Gugger M."/>
            <person name="Coursin T."/>
            <person name="Rippka R."/>
            <person name="Tandeau De Marsac N."/>
            <person name="Huntemann M."/>
            <person name="Wei C.-L."/>
            <person name="Han J."/>
            <person name="Detter J.C."/>
            <person name="Han C."/>
            <person name="Tapia R."/>
            <person name="Chen A."/>
            <person name="Kyrpides N."/>
            <person name="Mavromatis K."/>
            <person name="Markowitz V."/>
            <person name="Szeto E."/>
            <person name="Ivanova N."/>
            <person name="Pagani I."/>
            <person name="Pati A."/>
            <person name="Goodwin L."/>
            <person name="Nordberg H.P."/>
            <person name="Cantor M.N."/>
            <person name="Hua S.X."/>
            <person name="Woyke T."/>
            <person name="Kerfeld C.A."/>
        </authorList>
    </citation>
    <scope>NUCLEOTIDE SEQUENCE [LARGE SCALE GENOMIC DNA]</scope>
    <source>
        <strain evidence="6 7">PCC 7113</strain>
    </source>
</reference>
<sequence length="230" mass="26459">MARGDQIYVMQEFLSLEGVYEHHGIDCGDGTVIHQRKRTETIERTSFATFMNHSKSKVYVRNYRTCFIPDAVVQRAESRLGEKNYNLLFNNCEHFATWCKTGISESRQVKNFIPIIANLDTDSLSAPIFLALKHSDRGDAMRSLNEALATIKGTWDNIQPEYKQAVQEIDAWQRVAQQALKQGREDLAREALKKKLFYKKRATEDQAKLDKLATMTETLIRNQTALQQIL</sequence>
<proteinExistence type="inferred from homology"/>
<dbReference type="GO" id="GO:0004623">
    <property type="term" value="F:phospholipase A2 activity"/>
    <property type="evidence" value="ECO:0007669"/>
    <property type="project" value="TreeGrafter"/>
</dbReference>
<evidence type="ECO:0000256" key="1">
    <source>
        <dbReference type="ARBA" id="ARBA00022679"/>
    </source>
</evidence>
<evidence type="ECO:0000256" key="3">
    <source>
        <dbReference type="ARBA" id="ARBA00023098"/>
    </source>
</evidence>
<dbReference type="GO" id="GO:0016410">
    <property type="term" value="F:N-acyltransferase activity"/>
    <property type="evidence" value="ECO:0007669"/>
    <property type="project" value="TreeGrafter"/>
</dbReference>
<keyword evidence="3" id="KW-0443">Lipid metabolism</keyword>
<dbReference type="STRING" id="1173027.Mic7113_2768"/>
<dbReference type="Proteomes" id="UP000010471">
    <property type="component" value="Chromosome"/>
</dbReference>
<feature type="domain" description="LRAT" evidence="5">
    <location>
        <begin position="12"/>
        <end position="108"/>
    </location>
</feature>
<dbReference type="eggNOG" id="COG1842">
    <property type="taxonomic scope" value="Bacteria"/>
</dbReference>
<evidence type="ECO:0000256" key="4">
    <source>
        <dbReference type="ARBA" id="ARBA00043985"/>
    </source>
</evidence>
<evidence type="ECO:0000313" key="7">
    <source>
        <dbReference type="Proteomes" id="UP000010471"/>
    </source>
</evidence>
<dbReference type="PANTHER" id="PTHR13943">
    <property type="entry name" value="HRAS-LIKE SUPPRESSOR - RELATED"/>
    <property type="match status" value="1"/>
</dbReference>
<dbReference type="GO" id="GO:0005737">
    <property type="term" value="C:cytoplasm"/>
    <property type="evidence" value="ECO:0007669"/>
    <property type="project" value="TreeGrafter"/>
</dbReference>
<dbReference type="InterPro" id="IPR007157">
    <property type="entry name" value="PspA_VIPP1"/>
</dbReference>
<dbReference type="InterPro" id="IPR051496">
    <property type="entry name" value="H-rev107_PLA/AT"/>
</dbReference>
<dbReference type="KEGG" id="mic:Mic7113_2768"/>
<comment type="similarity">
    <text evidence="4">Belongs to the PspA/Vipp/IM30 family.</text>
</comment>
<dbReference type="GO" id="GO:0070292">
    <property type="term" value="P:N-acylphosphatidylethanolamine metabolic process"/>
    <property type="evidence" value="ECO:0007669"/>
    <property type="project" value="TreeGrafter"/>
</dbReference>
<dbReference type="HOGENOM" id="CLU_103720_0_0_3"/>
<dbReference type="PANTHER" id="PTHR13943:SF77">
    <property type="entry name" value="LRAT DOMAIN-CONTAINING PROTEIN"/>
    <property type="match status" value="1"/>
</dbReference>
<dbReference type="Pfam" id="PF04012">
    <property type="entry name" value="PspA_IM30"/>
    <property type="match status" value="1"/>
</dbReference>
<dbReference type="PATRIC" id="fig|1173027.3.peg.3044"/>
<accession>K9WGB1</accession>
<dbReference type="GO" id="GO:0008970">
    <property type="term" value="F:phospholipase A1 activity"/>
    <property type="evidence" value="ECO:0007669"/>
    <property type="project" value="TreeGrafter"/>
</dbReference>
<dbReference type="RefSeq" id="WP_015182701.1">
    <property type="nucleotide sequence ID" value="NC_019738.1"/>
</dbReference>
<evidence type="ECO:0000313" key="6">
    <source>
        <dbReference type="EMBL" id="AFZ18552.1"/>
    </source>
</evidence>
<keyword evidence="7" id="KW-1185">Reference proteome</keyword>
<dbReference type="OrthoDB" id="9812095at2"/>
<evidence type="ECO:0000256" key="2">
    <source>
        <dbReference type="ARBA" id="ARBA00022801"/>
    </source>
</evidence>
<dbReference type="Gene3D" id="3.90.1720.10">
    <property type="entry name" value="endopeptidase domain like (from Nostoc punctiforme)"/>
    <property type="match status" value="1"/>
</dbReference>
<evidence type="ECO:0000259" key="5">
    <source>
        <dbReference type="PROSITE" id="PS51934"/>
    </source>
</evidence>
<dbReference type="Pfam" id="PF04970">
    <property type="entry name" value="LRAT"/>
    <property type="match status" value="1"/>
</dbReference>
<gene>
    <name evidence="6" type="ORF">Mic7113_2768</name>
</gene>
<dbReference type="EMBL" id="CP003630">
    <property type="protein sequence ID" value="AFZ18552.1"/>
    <property type="molecule type" value="Genomic_DNA"/>
</dbReference>
<dbReference type="InterPro" id="IPR007053">
    <property type="entry name" value="LRAT_dom"/>
</dbReference>
<dbReference type="PROSITE" id="PS51934">
    <property type="entry name" value="LRAT"/>
    <property type="match status" value="1"/>
</dbReference>